<dbReference type="Pfam" id="PF09586">
    <property type="entry name" value="YfhO"/>
    <property type="match status" value="1"/>
</dbReference>
<comment type="caution">
    <text evidence="2">The sequence shown here is derived from an EMBL/GenBank/DDBJ whole genome shotgun (WGS) entry which is preliminary data.</text>
</comment>
<evidence type="ECO:0000313" key="3">
    <source>
        <dbReference type="Proteomes" id="UP000823912"/>
    </source>
</evidence>
<dbReference type="EMBL" id="DVHM01000179">
    <property type="protein sequence ID" value="HIR71670.1"/>
    <property type="molecule type" value="Genomic_DNA"/>
</dbReference>
<dbReference type="Proteomes" id="UP000823912">
    <property type="component" value="Unassembled WGS sequence"/>
</dbReference>
<name>A0A9D1EB28_9FIRM</name>
<keyword evidence="1" id="KW-0472">Membrane</keyword>
<dbReference type="PANTHER" id="PTHR38454:SF1">
    <property type="entry name" value="INTEGRAL MEMBRANE PROTEIN"/>
    <property type="match status" value="1"/>
</dbReference>
<reference evidence="2" key="1">
    <citation type="submission" date="2020-10" db="EMBL/GenBank/DDBJ databases">
        <authorList>
            <person name="Gilroy R."/>
        </authorList>
    </citation>
    <scope>NUCLEOTIDE SEQUENCE</scope>
    <source>
        <strain evidence="2">ChiSjej5B23-6657</strain>
    </source>
</reference>
<evidence type="ECO:0000256" key="1">
    <source>
        <dbReference type="SAM" id="Phobius"/>
    </source>
</evidence>
<organism evidence="2 3">
    <name type="scientific">Candidatus Pullilachnospira gallistercoris</name>
    <dbReference type="NCBI Taxonomy" id="2840911"/>
    <lineage>
        <taxon>Bacteria</taxon>
        <taxon>Bacillati</taxon>
        <taxon>Bacillota</taxon>
        <taxon>Clostridia</taxon>
        <taxon>Lachnospirales</taxon>
        <taxon>Lachnospiraceae</taxon>
        <taxon>Lachnospiraceae incertae sedis</taxon>
        <taxon>Candidatus Pullilachnospira</taxon>
    </lineage>
</organism>
<feature type="transmembrane region" description="Helical" evidence="1">
    <location>
        <begin position="292"/>
        <end position="312"/>
    </location>
</feature>
<sequence length="341" mass="37554">NVRPICYGVTDLLSRDAFDRLDFWDGLETISARTVVEDAGKGRDGDEEDFTGHFQRLDPREVFVPEDLERLLGSHEREDVFSLRLRESMQGKIFGIRFTVERSDGKEVVISVGGVKNKLSAKSAPYPNGNERFTFLLDGDGLEETAEYGGGDGGMAGAASGNEQSKDPACGTVSQLFTTMTAGNYRITDLEVYALGKEYLEREDIVPAYSVKTDVAERRRQETPLGSSGVYHGTVDMEADGYFVTSYPYREGYEIFVDGREVEPGQVNTCFVGFPVGEGEHEIVIRYQAPGFVAGCLISMISGILFLTVIYVDWRRSAWLEEVDCGVTCGESEGNGGDGHE</sequence>
<keyword evidence="1" id="KW-1133">Transmembrane helix</keyword>
<reference evidence="2" key="2">
    <citation type="journal article" date="2021" name="PeerJ">
        <title>Extensive microbial diversity within the chicken gut microbiome revealed by metagenomics and culture.</title>
        <authorList>
            <person name="Gilroy R."/>
            <person name="Ravi A."/>
            <person name="Getino M."/>
            <person name="Pursley I."/>
            <person name="Horton D.L."/>
            <person name="Alikhan N.F."/>
            <person name="Baker D."/>
            <person name="Gharbi K."/>
            <person name="Hall N."/>
            <person name="Watson M."/>
            <person name="Adriaenssens E.M."/>
            <person name="Foster-Nyarko E."/>
            <person name="Jarju S."/>
            <person name="Secka A."/>
            <person name="Antonio M."/>
            <person name="Oren A."/>
            <person name="Chaudhuri R.R."/>
            <person name="La Ragione R."/>
            <person name="Hildebrand F."/>
            <person name="Pallen M.J."/>
        </authorList>
    </citation>
    <scope>NUCLEOTIDE SEQUENCE</scope>
    <source>
        <strain evidence="2">ChiSjej5B23-6657</strain>
    </source>
</reference>
<proteinExistence type="predicted"/>
<dbReference type="InterPro" id="IPR018580">
    <property type="entry name" value="Uncharacterised_YfhO"/>
</dbReference>
<evidence type="ECO:0000313" key="2">
    <source>
        <dbReference type="EMBL" id="HIR71670.1"/>
    </source>
</evidence>
<keyword evidence="1" id="KW-0812">Transmembrane</keyword>
<gene>
    <name evidence="2" type="ORF">IAA55_10385</name>
</gene>
<protein>
    <submittedName>
        <fullName evidence="2">YfhO family protein</fullName>
    </submittedName>
</protein>
<dbReference type="PANTHER" id="PTHR38454">
    <property type="entry name" value="INTEGRAL MEMBRANE PROTEIN-RELATED"/>
    <property type="match status" value="1"/>
</dbReference>
<dbReference type="AlphaFoldDB" id="A0A9D1EB28"/>
<accession>A0A9D1EB28</accession>
<feature type="non-terminal residue" evidence="2">
    <location>
        <position position="1"/>
    </location>
</feature>